<dbReference type="Proteomes" id="UP001305779">
    <property type="component" value="Unassembled WGS sequence"/>
</dbReference>
<dbReference type="InterPro" id="IPR002076">
    <property type="entry name" value="ELO_fam"/>
</dbReference>
<accession>A0ABR0EU10</accession>
<reference evidence="13 14" key="1">
    <citation type="journal article" date="2023" name="G3 (Bethesda)">
        <title>A chromosome-level genome assembly of Zasmidium syzygii isolated from banana leaves.</title>
        <authorList>
            <person name="van Westerhoven A.C."/>
            <person name="Mehrabi R."/>
            <person name="Talebi R."/>
            <person name="Steentjes M.B.F."/>
            <person name="Corcolon B."/>
            <person name="Chong P.A."/>
            <person name="Kema G.H.J."/>
            <person name="Seidl M.F."/>
        </authorList>
    </citation>
    <scope>NUCLEOTIDE SEQUENCE [LARGE SCALE GENOMIC DNA]</scope>
    <source>
        <strain evidence="13 14">P124</strain>
    </source>
</reference>
<keyword evidence="3 10" id="KW-0808">Transferase</keyword>
<evidence type="ECO:0000256" key="6">
    <source>
        <dbReference type="ARBA" id="ARBA00022989"/>
    </source>
</evidence>
<evidence type="ECO:0000256" key="9">
    <source>
        <dbReference type="ARBA" id="ARBA00023160"/>
    </source>
</evidence>
<keyword evidence="11" id="KW-0175">Coiled coil</keyword>
<evidence type="ECO:0000256" key="7">
    <source>
        <dbReference type="ARBA" id="ARBA00023098"/>
    </source>
</evidence>
<evidence type="ECO:0000256" key="10">
    <source>
        <dbReference type="RuleBase" id="RU361115"/>
    </source>
</evidence>
<feature type="transmembrane region" description="Helical" evidence="10">
    <location>
        <begin position="91"/>
        <end position="114"/>
    </location>
</feature>
<evidence type="ECO:0000256" key="3">
    <source>
        <dbReference type="ARBA" id="ARBA00022679"/>
    </source>
</evidence>
<dbReference type="EC" id="2.3.1.-" evidence="10"/>
<feature type="compositionally biased region" description="Polar residues" evidence="12">
    <location>
        <begin position="705"/>
        <end position="715"/>
    </location>
</feature>
<evidence type="ECO:0000256" key="1">
    <source>
        <dbReference type="ARBA" id="ARBA00004141"/>
    </source>
</evidence>
<keyword evidence="14" id="KW-1185">Reference proteome</keyword>
<evidence type="ECO:0000313" key="13">
    <source>
        <dbReference type="EMBL" id="KAK4505114.1"/>
    </source>
</evidence>
<name>A0ABR0EU10_ZASCE</name>
<feature type="transmembrane region" description="Helical" evidence="10">
    <location>
        <begin position="410"/>
        <end position="431"/>
    </location>
</feature>
<feature type="transmembrane region" description="Helical" evidence="10">
    <location>
        <begin position="240"/>
        <end position="262"/>
    </location>
</feature>
<feature type="compositionally biased region" description="Basic and acidic residues" evidence="12">
    <location>
        <begin position="510"/>
        <end position="535"/>
    </location>
</feature>
<feature type="compositionally biased region" description="Basic and acidic residues" evidence="12">
    <location>
        <begin position="660"/>
        <end position="673"/>
    </location>
</feature>
<gene>
    <name evidence="13" type="ORF">PRZ48_003077</name>
</gene>
<proteinExistence type="inferred from homology"/>
<evidence type="ECO:0000256" key="2">
    <source>
        <dbReference type="ARBA" id="ARBA00022516"/>
    </source>
</evidence>
<keyword evidence="8 10" id="KW-0472">Membrane</keyword>
<evidence type="ECO:0000256" key="4">
    <source>
        <dbReference type="ARBA" id="ARBA00022692"/>
    </source>
</evidence>
<dbReference type="Pfam" id="PF01151">
    <property type="entry name" value="ELO"/>
    <property type="match status" value="1"/>
</dbReference>
<comment type="similarity">
    <text evidence="10">Belongs to the ELO family.</text>
</comment>
<organism evidence="13 14">
    <name type="scientific">Zasmidium cellare</name>
    <name type="common">Wine cellar mold</name>
    <name type="synonym">Racodium cellare</name>
    <dbReference type="NCBI Taxonomy" id="395010"/>
    <lineage>
        <taxon>Eukaryota</taxon>
        <taxon>Fungi</taxon>
        <taxon>Dikarya</taxon>
        <taxon>Ascomycota</taxon>
        <taxon>Pezizomycotina</taxon>
        <taxon>Dothideomycetes</taxon>
        <taxon>Dothideomycetidae</taxon>
        <taxon>Mycosphaerellales</taxon>
        <taxon>Mycosphaerellaceae</taxon>
        <taxon>Zasmidium</taxon>
    </lineage>
</organism>
<evidence type="ECO:0000256" key="8">
    <source>
        <dbReference type="ARBA" id="ARBA00023136"/>
    </source>
</evidence>
<feature type="transmembrane region" description="Helical" evidence="10">
    <location>
        <begin position="52"/>
        <end position="70"/>
    </location>
</feature>
<keyword evidence="4 10" id="KW-0812">Transmembrane</keyword>
<keyword evidence="6 10" id="KW-1133">Transmembrane helix</keyword>
<dbReference type="EMBL" id="JAXOVC010000002">
    <property type="protein sequence ID" value="KAK4505114.1"/>
    <property type="molecule type" value="Genomic_DNA"/>
</dbReference>
<keyword evidence="2 10" id="KW-0444">Lipid biosynthesis</keyword>
<feature type="coiled-coil region" evidence="11">
    <location>
        <begin position="462"/>
        <end position="489"/>
    </location>
</feature>
<evidence type="ECO:0000256" key="11">
    <source>
        <dbReference type="SAM" id="Coils"/>
    </source>
</evidence>
<keyword evidence="9 10" id="KW-0275">Fatty acid biosynthesis</keyword>
<comment type="caution">
    <text evidence="13">The sequence shown here is derived from an EMBL/GenBank/DDBJ whole genome shotgun (WGS) entry which is preliminary data.</text>
</comment>
<dbReference type="PANTHER" id="PTHR11157">
    <property type="entry name" value="FATTY ACID ACYL TRANSFERASE-RELATED"/>
    <property type="match status" value="1"/>
</dbReference>
<protein>
    <recommendedName>
        <fullName evidence="10">Elongation of fatty acids protein</fullName>
        <ecNumber evidence="10">2.3.1.-</ecNumber>
    </recommendedName>
</protein>
<comment type="catalytic activity">
    <reaction evidence="10">
        <text>an acyl-CoA + malonyl-CoA + H(+) = a 3-oxoacyl-CoA + CO2 + CoA</text>
        <dbReference type="Rhea" id="RHEA:50252"/>
        <dbReference type="ChEBI" id="CHEBI:15378"/>
        <dbReference type="ChEBI" id="CHEBI:16526"/>
        <dbReference type="ChEBI" id="CHEBI:57287"/>
        <dbReference type="ChEBI" id="CHEBI:57384"/>
        <dbReference type="ChEBI" id="CHEBI:58342"/>
        <dbReference type="ChEBI" id="CHEBI:90726"/>
    </reaction>
    <physiologicalReaction direction="left-to-right" evidence="10">
        <dbReference type="Rhea" id="RHEA:50253"/>
    </physiologicalReaction>
</comment>
<feature type="transmembrane region" description="Helical" evidence="10">
    <location>
        <begin position="274"/>
        <end position="293"/>
    </location>
</feature>
<evidence type="ECO:0000256" key="12">
    <source>
        <dbReference type="SAM" id="MobiDB-lite"/>
    </source>
</evidence>
<dbReference type="PANTHER" id="PTHR11157:SF169">
    <property type="entry name" value="ELONGATION OF FATTY ACIDS PROTEIN"/>
    <property type="match status" value="1"/>
</dbReference>
<evidence type="ECO:0000313" key="14">
    <source>
        <dbReference type="Proteomes" id="UP001305779"/>
    </source>
</evidence>
<feature type="compositionally biased region" description="Polar residues" evidence="12">
    <location>
        <begin position="684"/>
        <end position="694"/>
    </location>
</feature>
<feature type="region of interest" description="Disordered" evidence="12">
    <location>
        <begin position="510"/>
        <end position="759"/>
    </location>
</feature>
<evidence type="ECO:0000256" key="5">
    <source>
        <dbReference type="ARBA" id="ARBA00022832"/>
    </source>
</evidence>
<feature type="transmembrane region" description="Helical" evidence="10">
    <location>
        <begin position="183"/>
        <end position="205"/>
    </location>
</feature>
<sequence length="759" mass="83610">MSGPQVYLTTPTFGFIPDSRPGPLPPPVKERSFRSPFGIEPTLFHAALRPEIPITFATIYIVSVFALNAFNRKRNHKPWWIARQWWFQWFVVVHNALLTLYSTATFLAMCRAIAHTWPGLNTETGLAGAADALCKLHGPRGLGDAVTYNTTINIWEAKNTLIKLGYDSNPDPSDVGRLWNEGLAFWGWVFYVSKFYEVLDTLIILAKGKRSATLQTYHHAGAMLCMWAGIRYMSPPIWMFVFINSFIHALMYTYFTLSAVGVKVPNRLKRLLTTLQIAQFVWGASFAAAHLFVQYDIPVSTPYQIASYVKQAASSASSAASAASSTASKVIESPAAATGTLIPLFKKLLLRAVGEEGIAERVTDNHGDPITPYIEEKIEQFNEKTQQVFETRYRTDWTKVNCIDTSGEAFAIYLNLLYLAPLTFLFARFFVKAYTGRGKPRRASHAVKQVVDSGHVAHERTEETVEKLGKKAEDEIIEAEAKLQKLDAKDIHEQLRRDVKSIKDGTFGRDRRVSDHVQTFERRVKTAAERAKEQTSKFVNGSGSGSGSDSPKRSSKSPSKRLMEVPSRENLQSAGKGESATTDEPEKGESGSCVAQEATEKPSQASQPEETQEENLADSQATRTVTEPERPSESQDSTATGAAEDDNDKENQPPASSGGDGDKSYAEAVREGGDNDDDGDRDFPSQSTPGNAEPQNEPEEKQEINLATSQATRPNPTEAVEGADDTDAMGKSGVAVDRDDDEEQGDDKPIFRPPGVATS</sequence>
<keyword evidence="5 10" id="KW-0276">Fatty acid metabolism</keyword>
<keyword evidence="7 10" id="KW-0443">Lipid metabolism</keyword>
<comment type="subcellular location">
    <subcellularLocation>
        <location evidence="1">Membrane</location>
        <topology evidence="1">Multi-pass membrane protein</topology>
    </subcellularLocation>
</comment>